<proteinExistence type="predicted"/>
<dbReference type="Proteomes" id="UP000596977">
    <property type="component" value="Unassembled WGS sequence"/>
</dbReference>
<name>A0A916R539_9HYPH</name>
<dbReference type="PIRSF" id="PIRSF032131">
    <property type="entry name" value="UCP032131"/>
    <property type="match status" value="1"/>
</dbReference>
<evidence type="ECO:0000313" key="1">
    <source>
        <dbReference type="EMBL" id="GGA34820.1"/>
    </source>
</evidence>
<evidence type="ECO:0008006" key="3">
    <source>
        <dbReference type="Google" id="ProtNLM"/>
    </source>
</evidence>
<reference evidence="1 2" key="1">
    <citation type="journal article" date="2014" name="Int. J. Syst. Evol. Microbiol.">
        <title>Complete genome sequence of Corynebacterium casei LMG S-19264T (=DSM 44701T), isolated from a smear-ripened cheese.</title>
        <authorList>
            <consortium name="US DOE Joint Genome Institute (JGI-PGF)"/>
            <person name="Walter F."/>
            <person name="Albersmeier A."/>
            <person name="Kalinowski J."/>
            <person name="Ruckert C."/>
        </authorList>
    </citation>
    <scope>NUCLEOTIDE SEQUENCE [LARGE SCALE GENOMIC DNA]</scope>
    <source>
        <strain evidence="1 2">CGMCC 1.15896</strain>
    </source>
</reference>
<gene>
    <name evidence="1" type="ORF">GCM10011499_00140</name>
</gene>
<organism evidence="1 2">
    <name type="scientific">Pelagibacterium lentulum</name>
    <dbReference type="NCBI Taxonomy" id="2029865"/>
    <lineage>
        <taxon>Bacteria</taxon>
        <taxon>Pseudomonadati</taxon>
        <taxon>Pseudomonadota</taxon>
        <taxon>Alphaproteobacteria</taxon>
        <taxon>Hyphomicrobiales</taxon>
        <taxon>Devosiaceae</taxon>
        <taxon>Pelagibacterium</taxon>
    </lineage>
</organism>
<accession>A0A916R539</accession>
<sequence length="145" mass="16155">MIQYTLTCEASHRFDAWFRNAQAYDDQAARGILTCPICNSSKIEKALMAPAISTKREGAPEKQVALSAGHPERAQLLAAMRTLKQKLTADADYVGDKFAEEARKIHFNETEERGIYGEATRDEVASLIDDGIDFMPLPDLPDEHN</sequence>
<comment type="caution">
    <text evidence="1">The sequence shown here is derived from an EMBL/GenBank/DDBJ whole genome shotgun (WGS) entry which is preliminary data.</text>
</comment>
<dbReference type="OrthoDB" id="9799894at2"/>
<dbReference type="InterPro" id="IPR009562">
    <property type="entry name" value="DUF1178"/>
</dbReference>
<dbReference type="RefSeq" id="WP_127072544.1">
    <property type="nucleotide sequence ID" value="NZ_BMKB01000001.1"/>
</dbReference>
<keyword evidence="2" id="KW-1185">Reference proteome</keyword>
<evidence type="ECO:0000313" key="2">
    <source>
        <dbReference type="Proteomes" id="UP000596977"/>
    </source>
</evidence>
<dbReference type="Pfam" id="PF06676">
    <property type="entry name" value="DUF1178"/>
    <property type="match status" value="1"/>
</dbReference>
<dbReference type="EMBL" id="BMKB01000001">
    <property type="protein sequence ID" value="GGA34820.1"/>
    <property type="molecule type" value="Genomic_DNA"/>
</dbReference>
<protein>
    <recommendedName>
        <fullName evidence="3">DUF1178 domain-containing protein</fullName>
    </recommendedName>
</protein>
<dbReference type="AlphaFoldDB" id="A0A916R539"/>